<evidence type="ECO:0000259" key="5">
    <source>
        <dbReference type="Pfam" id="PF08281"/>
    </source>
</evidence>
<evidence type="ECO:0000256" key="1">
    <source>
        <dbReference type="ARBA" id="ARBA00010641"/>
    </source>
</evidence>
<organism evidence="6 7">
    <name type="scientific">Cyclobacterium marinum (strain ATCC 25205 / DSM 745 / LMG 13164 / NCIMB 1802)</name>
    <name type="common">Flectobacillus marinus</name>
    <dbReference type="NCBI Taxonomy" id="880070"/>
    <lineage>
        <taxon>Bacteria</taxon>
        <taxon>Pseudomonadati</taxon>
        <taxon>Bacteroidota</taxon>
        <taxon>Cytophagia</taxon>
        <taxon>Cytophagales</taxon>
        <taxon>Cyclobacteriaceae</taxon>
        <taxon>Cyclobacterium</taxon>
    </lineage>
</organism>
<accession>G0IUX2</accession>
<comment type="similarity">
    <text evidence="1">Belongs to the sigma-70 factor family. ECF subfamily.</text>
</comment>
<keyword evidence="2" id="KW-0805">Transcription regulation</keyword>
<evidence type="ECO:0000256" key="2">
    <source>
        <dbReference type="ARBA" id="ARBA00023015"/>
    </source>
</evidence>
<feature type="domain" description="RNA polymerase sigma factor 70 region 4 type 2" evidence="5">
    <location>
        <begin position="148"/>
        <end position="197"/>
    </location>
</feature>
<keyword evidence="7" id="KW-1185">Reference proteome</keyword>
<dbReference type="GO" id="GO:0016987">
    <property type="term" value="F:sigma factor activity"/>
    <property type="evidence" value="ECO:0007669"/>
    <property type="project" value="UniProtKB-KW"/>
</dbReference>
<dbReference type="InterPro" id="IPR039425">
    <property type="entry name" value="RNA_pol_sigma-70-like"/>
</dbReference>
<dbReference type="GO" id="GO:0006352">
    <property type="term" value="P:DNA-templated transcription initiation"/>
    <property type="evidence" value="ECO:0007669"/>
    <property type="project" value="InterPro"/>
</dbReference>
<dbReference type="CDD" id="cd06171">
    <property type="entry name" value="Sigma70_r4"/>
    <property type="match status" value="1"/>
</dbReference>
<evidence type="ECO:0000256" key="3">
    <source>
        <dbReference type="ARBA" id="ARBA00023082"/>
    </source>
</evidence>
<dbReference type="STRING" id="880070.Cycma_2454"/>
<dbReference type="PANTHER" id="PTHR43133">
    <property type="entry name" value="RNA POLYMERASE ECF-TYPE SIGMA FACTO"/>
    <property type="match status" value="1"/>
</dbReference>
<gene>
    <name evidence="6" type="ordered locus">Cycma_2454</name>
</gene>
<dbReference type="Gene3D" id="1.10.10.10">
    <property type="entry name" value="Winged helix-like DNA-binding domain superfamily/Winged helix DNA-binding domain"/>
    <property type="match status" value="1"/>
</dbReference>
<dbReference type="InterPro" id="IPR013324">
    <property type="entry name" value="RNA_pol_sigma_r3/r4-like"/>
</dbReference>
<dbReference type="KEGG" id="cmr:Cycma_2454"/>
<dbReference type="InterPro" id="IPR036388">
    <property type="entry name" value="WH-like_DNA-bd_sf"/>
</dbReference>
<dbReference type="InterPro" id="IPR013325">
    <property type="entry name" value="RNA_pol_sigma_r2"/>
</dbReference>
<protein>
    <submittedName>
        <fullName evidence="6">RNA polymerase, sigma-24 subunit, ECF subfamily</fullName>
    </submittedName>
</protein>
<dbReference type="HOGENOM" id="CLU_047691_4_2_10"/>
<dbReference type="Gene3D" id="1.10.1740.10">
    <property type="match status" value="1"/>
</dbReference>
<evidence type="ECO:0000313" key="7">
    <source>
        <dbReference type="Proteomes" id="UP000001635"/>
    </source>
</evidence>
<dbReference type="InterPro" id="IPR014284">
    <property type="entry name" value="RNA_pol_sigma-70_dom"/>
</dbReference>
<dbReference type="EMBL" id="CP002955">
    <property type="protein sequence ID" value="AEL26196.1"/>
    <property type="molecule type" value="Genomic_DNA"/>
</dbReference>
<evidence type="ECO:0000313" key="6">
    <source>
        <dbReference type="EMBL" id="AEL26196.1"/>
    </source>
</evidence>
<dbReference type="InterPro" id="IPR013249">
    <property type="entry name" value="RNA_pol_sigma70_r4_t2"/>
</dbReference>
<reference evidence="7" key="1">
    <citation type="submission" date="2011-07" db="EMBL/GenBank/DDBJ databases">
        <title>The complete genome of Cyclobacterium marinum DSM 745.</title>
        <authorList>
            <person name="Lucas S."/>
            <person name="Han J."/>
            <person name="Lapidus A."/>
            <person name="Bruce D."/>
            <person name="Goodwin L."/>
            <person name="Pitluck S."/>
            <person name="Peters L."/>
            <person name="Kyrpides N."/>
            <person name="Mavromatis K."/>
            <person name="Ivanova N."/>
            <person name="Ovchinnikova G."/>
            <person name="Chertkov O."/>
            <person name="Detter J.C."/>
            <person name="Tapia R."/>
            <person name="Han C."/>
            <person name="Land M."/>
            <person name="Hauser L."/>
            <person name="Markowitz V."/>
            <person name="Cheng J.-F."/>
            <person name="Hugenholtz P."/>
            <person name="Woyke T."/>
            <person name="Wu D."/>
            <person name="Tindall B."/>
            <person name="Schuetze A."/>
            <person name="Brambilla E."/>
            <person name="Klenk H.-P."/>
            <person name="Eisen J.A."/>
        </authorList>
    </citation>
    <scope>NUCLEOTIDE SEQUENCE [LARGE SCALE GENOMIC DNA]</scope>
    <source>
        <strain evidence="7">ATCC 25205 / DSM 745 / LMG 13164 / NCIMB 1802</strain>
    </source>
</reference>
<dbReference type="GO" id="GO:0003677">
    <property type="term" value="F:DNA binding"/>
    <property type="evidence" value="ECO:0007669"/>
    <property type="project" value="InterPro"/>
</dbReference>
<dbReference type="SUPFAM" id="SSF88946">
    <property type="entry name" value="Sigma2 domain of RNA polymerase sigma factors"/>
    <property type="match status" value="1"/>
</dbReference>
<dbReference type="SUPFAM" id="SSF88659">
    <property type="entry name" value="Sigma3 and sigma4 domains of RNA polymerase sigma factors"/>
    <property type="match status" value="1"/>
</dbReference>
<dbReference type="PANTHER" id="PTHR43133:SF46">
    <property type="entry name" value="RNA POLYMERASE SIGMA-70 FACTOR ECF SUBFAMILY"/>
    <property type="match status" value="1"/>
</dbReference>
<sequence>MYFFGNFSRIVDSHAVCKSLLQSMKAEKDLVLGLKKGDSEALSMIYDQYYEGLYFYLLKFTSQKDLVQNAVQDLFVDLWASRSKLGEINSLKGYLFVSGKRKLYHLIKSNKKKQIVDLAFPTVVDGMLFQYSQEDFLVEIETNEERKDRLLTAINRLPSRQKEAIYLRYYEKLNLEEISQIQGIAYQSVLNNLQRALHTLRSNPLIVNLFEWAIFAFICLA</sequence>
<dbReference type="Pfam" id="PF08281">
    <property type="entry name" value="Sigma70_r4_2"/>
    <property type="match status" value="1"/>
</dbReference>
<name>G0IUX2_CYCMS</name>
<dbReference type="AlphaFoldDB" id="G0IUX2"/>
<evidence type="ECO:0000256" key="4">
    <source>
        <dbReference type="ARBA" id="ARBA00023163"/>
    </source>
</evidence>
<keyword evidence="3" id="KW-0731">Sigma factor</keyword>
<dbReference type="NCBIfam" id="TIGR02937">
    <property type="entry name" value="sigma70-ECF"/>
    <property type="match status" value="1"/>
</dbReference>
<dbReference type="eggNOG" id="COG1595">
    <property type="taxonomic scope" value="Bacteria"/>
</dbReference>
<keyword evidence="4" id="KW-0804">Transcription</keyword>
<dbReference type="Proteomes" id="UP000001635">
    <property type="component" value="Chromosome"/>
</dbReference>
<proteinExistence type="inferred from homology"/>